<feature type="binding site" description="in other chain" evidence="12">
    <location>
        <position position="182"/>
    </location>
    <ligand>
        <name>pyridoxal 5'-phosphate</name>
        <dbReference type="ChEBI" id="CHEBI:597326"/>
        <note>ligand shared between dimeric partners</note>
    </ligand>
</feature>
<dbReference type="GO" id="GO:0016874">
    <property type="term" value="F:ligase activity"/>
    <property type="evidence" value="ECO:0007669"/>
    <property type="project" value="UniProtKB-KW"/>
</dbReference>
<evidence type="ECO:0000256" key="8">
    <source>
        <dbReference type="ARBA" id="ARBA00023098"/>
    </source>
</evidence>
<evidence type="ECO:0000256" key="12">
    <source>
        <dbReference type="HAMAP-Rule" id="MF_00985"/>
    </source>
</evidence>
<dbReference type="STRING" id="478744.SAMN05444359_102216"/>
<dbReference type="Gene3D" id="3.90.1150.10">
    <property type="entry name" value="Aspartate Aminotransferase, domain 1"/>
    <property type="match status" value="1"/>
</dbReference>
<dbReference type="FunCoup" id="A0A1H9AT10">
    <property type="interactions" value="416"/>
</dbReference>
<gene>
    <name evidence="12" type="primary">kbl</name>
    <name evidence="14" type="ORF">SAMN05444359_102216</name>
</gene>
<keyword evidence="9 12" id="KW-0012">Acyltransferase</keyword>
<keyword evidence="5 12" id="KW-0808">Transferase</keyword>
<comment type="caution">
    <text evidence="12">Lacks conserved residue(s) required for the propagation of feature annotation.</text>
</comment>
<evidence type="ECO:0000256" key="3">
    <source>
        <dbReference type="ARBA" id="ARBA00004991"/>
    </source>
</evidence>
<name>A0A1H9AT10_9BACT</name>
<dbReference type="Gene3D" id="3.40.640.10">
    <property type="entry name" value="Type I PLP-dependent aspartate aminotransferase-like (Major domain)"/>
    <property type="match status" value="1"/>
</dbReference>
<dbReference type="GO" id="GO:0030170">
    <property type="term" value="F:pyridoxal phosphate binding"/>
    <property type="evidence" value="ECO:0007669"/>
    <property type="project" value="UniProtKB-UniRule"/>
</dbReference>
<evidence type="ECO:0000259" key="13">
    <source>
        <dbReference type="Pfam" id="PF00155"/>
    </source>
</evidence>
<dbReference type="Proteomes" id="UP000199021">
    <property type="component" value="Unassembled WGS sequence"/>
</dbReference>
<evidence type="ECO:0000256" key="10">
    <source>
        <dbReference type="ARBA" id="ARBA00047854"/>
    </source>
</evidence>
<evidence type="ECO:0000313" key="14">
    <source>
        <dbReference type="EMBL" id="SEP79779.1"/>
    </source>
</evidence>
<evidence type="ECO:0000256" key="6">
    <source>
        <dbReference type="ARBA" id="ARBA00022898"/>
    </source>
</evidence>
<comment type="catalytic activity">
    <reaction evidence="10">
        <text>L-serine + hexadecanoyl-CoA + H(+) = 3-oxosphinganine + CO2 + CoA</text>
        <dbReference type="Rhea" id="RHEA:14761"/>
        <dbReference type="ChEBI" id="CHEBI:15378"/>
        <dbReference type="ChEBI" id="CHEBI:16526"/>
        <dbReference type="ChEBI" id="CHEBI:33384"/>
        <dbReference type="ChEBI" id="CHEBI:57287"/>
        <dbReference type="ChEBI" id="CHEBI:57379"/>
        <dbReference type="ChEBI" id="CHEBI:58299"/>
        <dbReference type="EC" id="2.3.1.50"/>
    </reaction>
    <physiologicalReaction direction="left-to-right" evidence="10">
        <dbReference type="Rhea" id="RHEA:14762"/>
    </physiologicalReaction>
</comment>
<dbReference type="InParanoid" id="A0A1H9AT10"/>
<dbReference type="SUPFAM" id="SSF53383">
    <property type="entry name" value="PLP-dependent transferases"/>
    <property type="match status" value="1"/>
</dbReference>
<accession>A0A1H9AT10</accession>
<reference evidence="15" key="1">
    <citation type="submission" date="2016-10" db="EMBL/GenBank/DDBJ databases">
        <authorList>
            <person name="Varghese N."/>
            <person name="Submissions S."/>
        </authorList>
    </citation>
    <scope>NUCLEOTIDE SEQUENCE [LARGE SCALE GENOMIC DNA]</scope>
    <source>
        <strain evidence="15">DSM 24740</strain>
    </source>
</reference>
<evidence type="ECO:0000256" key="1">
    <source>
        <dbReference type="ARBA" id="ARBA00004746"/>
    </source>
</evidence>
<dbReference type="InterPro" id="IPR015421">
    <property type="entry name" value="PyrdxlP-dep_Trfase_major"/>
</dbReference>
<comment type="pathway">
    <text evidence="2">Lipid metabolism; sphingolipid metabolism.</text>
</comment>
<evidence type="ECO:0000256" key="4">
    <source>
        <dbReference type="ARBA" id="ARBA00010008"/>
    </source>
</evidence>
<dbReference type="FunFam" id="3.40.640.10:FF:000006">
    <property type="entry name" value="5-aminolevulinate synthase, mitochondrial"/>
    <property type="match status" value="1"/>
</dbReference>
<dbReference type="EC" id="2.3.1.29" evidence="12"/>
<dbReference type="PANTHER" id="PTHR13693">
    <property type="entry name" value="CLASS II AMINOTRANSFERASE/8-AMINO-7-OXONONANOATE SYNTHASE"/>
    <property type="match status" value="1"/>
</dbReference>
<dbReference type="FunFam" id="3.90.1150.10:FF:000004">
    <property type="entry name" value="2-amino-3-ketobutyrate coenzyme A ligase"/>
    <property type="match status" value="1"/>
</dbReference>
<dbReference type="RefSeq" id="WP_090165395.1">
    <property type="nucleotide sequence ID" value="NZ_FOFB01000002.1"/>
</dbReference>
<keyword evidence="8" id="KW-0443">Lipid metabolism</keyword>
<dbReference type="CDD" id="cd06454">
    <property type="entry name" value="KBL_like"/>
    <property type="match status" value="1"/>
</dbReference>
<dbReference type="AlphaFoldDB" id="A0A1H9AT10"/>
<dbReference type="NCBIfam" id="TIGR01822">
    <property type="entry name" value="2am3keto_CoA"/>
    <property type="match status" value="1"/>
</dbReference>
<dbReference type="EMBL" id="FOFB01000002">
    <property type="protein sequence ID" value="SEP79779.1"/>
    <property type="molecule type" value="Genomic_DNA"/>
</dbReference>
<evidence type="ECO:0000313" key="15">
    <source>
        <dbReference type="Proteomes" id="UP000199021"/>
    </source>
</evidence>
<protein>
    <recommendedName>
        <fullName evidence="12">2-amino-3-ketobutyrate coenzyme A ligase</fullName>
        <shortName evidence="12">AKB ligase</shortName>
        <ecNumber evidence="12">2.3.1.29</ecNumber>
    </recommendedName>
    <alternativeName>
        <fullName evidence="12">Glycine acetyltransferase</fullName>
    </alternativeName>
</protein>
<dbReference type="UniPathway" id="UPA00046">
    <property type="reaction ID" value="UER00506"/>
</dbReference>
<evidence type="ECO:0000256" key="9">
    <source>
        <dbReference type="ARBA" id="ARBA00023315"/>
    </source>
</evidence>
<evidence type="ECO:0000256" key="7">
    <source>
        <dbReference type="ARBA" id="ARBA00022919"/>
    </source>
</evidence>
<keyword evidence="6 12" id="KW-0663">Pyridoxal phosphate</keyword>
<comment type="pathway">
    <text evidence="1">Cofactor biosynthesis; biotin biosynthesis.</text>
</comment>
<evidence type="ECO:0000256" key="2">
    <source>
        <dbReference type="ARBA" id="ARBA00004760"/>
    </source>
</evidence>
<comment type="subunit">
    <text evidence="12">Homodimer.</text>
</comment>
<dbReference type="Pfam" id="PF00155">
    <property type="entry name" value="Aminotran_1_2"/>
    <property type="match status" value="1"/>
</dbReference>
<dbReference type="GO" id="GO:0008890">
    <property type="term" value="F:glycine C-acetyltransferase activity"/>
    <property type="evidence" value="ECO:0007669"/>
    <property type="project" value="UniProtKB-UniRule"/>
</dbReference>
<feature type="domain" description="Aminotransferase class I/classII large" evidence="13">
    <location>
        <begin position="42"/>
        <end position="383"/>
    </location>
</feature>
<dbReference type="HAMAP" id="MF_00985">
    <property type="entry name" value="2am3keto_CoA_ligase"/>
    <property type="match status" value="1"/>
</dbReference>
<dbReference type="InterPro" id="IPR011282">
    <property type="entry name" value="2am3keto_CoA_ligase"/>
</dbReference>
<feature type="binding site" evidence="12">
    <location>
        <position position="365"/>
    </location>
    <ligand>
        <name>substrate</name>
    </ligand>
</feature>
<dbReference type="GO" id="GO:0005737">
    <property type="term" value="C:cytoplasm"/>
    <property type="evidence" value="ECO:0007669"/>
    <property type="project" value="UniProtKB-ARBA"/>
</dbReference>
<dbReference type="GO" id="GO:0004758">
    <property type="term" value="F:serine C-palmitoyltransferase activity"/>
    <property type="evidence" value="ECO:0007669"/>
    <property type="project" value="UniProtKB-EC"/>
</dbReference>
<keyword evidence="14" id="KW-0436">Ligase</keyword>
<dbReference type="InterPro" id="IPR050087">
    <property type="entry name" value="AON_synthase_class-II"/>
</dbReference>
<proteinExistence type="inferred from homology"/>
<comment type="function">
    <text evidence="12">Catalyzes the cleavage of 2-amino-3-ketobutyrate to glycine and acetyl-CoA.</text>
</comment>
<dbReference type="GO" id="GO:0019518">
    <property type="term" value="P:L-threonine catabolic process to glycine"/>
    <property type="evidence" value="ECO:0007669"/>
    <property type="project" value="UniProtKB-UniRule"/>
</dbReference>
<dbReference type="InterPro" id="IPR015424">
    <property type="entry name" value="PyrdxlP-dep_Trfase"/>
</dbReference>
<comment type="pathway">
    <text evidence="3">Sphingolipid metabolism.</text>
</comment>
<evidence type="ECO:0000256" key="5">
    <source>
        <dbReference type="ARBA" id="ARBA00022679"/>
    </source>
</evidence>
<dbReference type="GO" id="GO:0030148">
    <property type="term" value="P:sphingolipid biosynthetic process"/>
    <property type="evidence" value="ECO:0007669"/>
    <property type="project" value="UniProtKB-ARBA"/>
</dbReference>
<dbReference type="InterPro" id="IPR001917">
    <property type="entry name" value="Aminotrans_II_pyridoxalP_BS"/>
</dbReference>
<feature type="binding site" evidence="12">
    <location>
        <begin position="271"/>
        <end position="272"/>
    </location>
    <ligand>
        <name>pyridoxal 5'-phosphate</name>
        <dbReference type="ChEBI" id="CHEBI:597326"/>
        <note>ligand shared between dimeric partners</note>
    </ligand>
</feature>
<feature type="binding site" evidence="12">
    <location>
        <position position="135"/>
    </location>
    <ligand>
        <name>substrate</name>
    </ligand>
</feature>
<dbReference type="OrthoDB" id="9807157at2"/>
<comment type="function">
    <text evidence="11">Involved in de novo bacterial ceramide synthesis. Catalyzes the condensation of L-serine with palmitoyl-CoA (hexadecanoyl-CoA) to produce 3-oxosphinganine. Also capable of using alanine as substrate leading to the formation of 1-deoxysphinganine (1-deoxySa). Contributes to the levels of endogenous sphingolipids in its host.</text>
</comment>
<dbReference type="GO" id="GO:0016020">
    <property type="term" value="C:membrane"/>
    <property type="evidence" value="ECO:0007669"/>
    <property type="project" value="GOC"/>
</dbReference>
<dbReference type="InterPro" id="IPR004839">
    <property type="entry name" value="Aminotransferase_I/II_large"/>
</dbReference>
<sequence>MYDIKEALQQELDAMKAAGVYKEERVITTPQGAEIDTVNTEHVLNFCANNYLGLSSHPALLEASKATIDSHGFGLSSVRFICGTQDIHKELERKTADFLGMEDCILYAAAFDANGGLFEPLLTAEDAIISDALNHASIIDGIRLCKAQRHRYAHNDMEALEEELKKASGARRKLIVTDGSFSMDGTIAQLDKICDLADKYGAMVMVDECHSTGFIGKTGRGVHEYHNVMGRVDIITGTYGKALGGASGGFTAARKEIVDILRQRSRPYLFSNTLAPSIVGASIKAVDMLTGSTALRDKLEANTQYFRKGMTEAGFDIIPGDHPIVPVMLYDAPLAQQYASRLLEEGIYVIGFFYPVVPKGKARIRVQLSAGHETEHLDKAIAAFVKVGKELGVVS</sequence>
<dbReference type="PROSITE" id="PS00599">
    <property type="entry name" value="AA_TRANSFER_CLASS_2"/>
    <property type="match status" value="1"/>
</dbReference>
<comment type="similarity">
    <text evidence="4">Belongs to the class-II pyridoxal-phosphate-dependent aminotransferase family. BioF subfamily.</text>
</comment>
<keyword evidence="15" id="KW-1185">Reference proteome</keyword>
<comment type="pathway">
    <text evidence="12">Amino-acid degradation; L-threonine degradation via oxydo-reductase pathway; glycine from L-threonine: step 2/2.</text>
</comment>
<organism evidence="14 15">
    <name type="scientific">Neolewinella agarilytica</name>
    <dbReference type="NCBI Taxonomy" id="478744"/>
    <lineage>
        <taxon>Bacteria</taxon>
        <taxon>Pseudomonadati</taxon>
        <taxon>Bacteroidota</taxon>
        <taxon>Saprospiria</taxon>
        <taxon>Saprospirales</taxon>
        <taxon>Lewinellaceae</taxon>
        <taxon>Neolewinella</taxon>
    </lineage>
</organism>
<comment type="cofactor">
    <cofactor evidence="12">
        <name>pyridoxal 5'-phosphate</name>
        <dbReference type="ChEBI" id="CHEBI:597326"/>
    </cofactor>
    <text evidence="12">Binds 1 pyridoxal phosphate per subunit.</text>
</comment>
<feature type="modified residue" description="N6-(pyridoxal phosphate)lysine" evidence="12">
    <location>
        <position position="241"/>
    </location>
</feature>
<evidence type="ECO:0000256" key="11">
    <source>
        <dbReference type="ARBA" id="ARBA00055827"/>
    </source>
</evidence>
<keyword evidence="7" id="KW-0746">Sphingolipid metabolism</keyword>
<comment type="catalytic activity">
    <reaction evidence="12">
        <text>glycine + acetyl-CoA = (2S)-2-amino-3-oxobutanoate + CoA</text>
        <dbReference type="Rhea" id="RHEA:20736"/>
        <dbReference type="ChEBI" id="CHEBI:57287"/>
        <dbReference type="ChEBI" id="CHEBI:57288"/>
        <dbReference type="ChEBI" id="CHEBI:57305"/>
        <dbReference type="ChEBI" id="CHEBI:78948"/>
        <dbReference type="EC" id="2.3.1.29"/>
    </reaction>
</comment>
<dbReference type="NCBIfam" id="NF005394">
    <property type="entry name" value="PRK06939.1"/>
    <property type="match status" value="1"/>
</dbReference>
<dbReference type="InterPro" id="IPR015422">
    <property type="entry name" value="PyrdxlP-dep_Trfase_small"/>
</dbReference>
<dbReference type="PANTHER" id="PTHR13693:SF103">
    <property type="entry name" value="AMINOTRANSFERASE CLASS I_CLASSII DOMAIN-CONTAINING PROTEIN"/>
    <property type="match status" value="1"/>
</dbReference>